<evidence type="ECO:0000256" key="10">
    <source>
        <dbReference type="ARBA" id="ARBA00023136"/>
    </source>
</evidence>
<dbReference type="GO" id="GO:0006886">
    <property type="term" value="P:intracellular protein transport"/>
    <property type="evidence" value="ECO:0007669"/>
    <property type="project" value="UniProtKB-UniRule"/>
</dbReference>
<name>A0AAN7KTP0_9MYRT</name>
<feature type="transmembrane region" description="Helical" evidence="11">
    <location>
        <begin position="6"/>
        <end position="22"/>
    </location>
</feature>
<dbReference type="PANTHER" id="PTHR12701:SF44">
    <property type="entry name" value="ENDOPLASMIC RETICULUM TRANSMEMBRANE PROTEIN"/>
    <property type="match status" value="1"/>
</dbReference>
<feature type="compositionally biased region" description="Polar residues" evidence="12">
    <location>
        <begin position="200"/>
        <end position="215"/>
    </location>
</feature>
<evidence type="ECO:0000256" key="1">
    <source>
        <dbReference type="ARBA" id="ARBA00004477"/>
    </source>
</evidence>
<dbReference type="GO" id="GO:0070973">
    <property type="term" value="P:protein localization to endoplasmic reticulum exit site"/>
    <property type="evidence" value="ECO:0007669"/>
    <property type="project" value="UniProtKB-UniRule"/>
</dbReference>
<keyword evidence="3 11" id="KW-0813">Transport</keyword>
<feature type="region of interest" description="Disordered" evidence="12">
    <location>
        <begin position="200"/>
        <end position="221"/>
    </location>
</feature>
<feature type="transmembrane region" description="Helical" evidence="11">
    <location>
        <begin position="43"/>
        <end position="64"/>
    </location>
</feature>
<keyword evidence="5" id="KW-0053">Apoptosis</keyword>
<keyword evidence="8 11" id="KW-1133">Transmembrane helix</keyword>
<evidence type="ECO:0000256" key="11">
    <source>
        <dbReference type="RuleBase" id="RU367026"/>
    </source>
</evidence>
<evidence type="ECO:0000256" key="2">
    <source>
        <dbReference type="ARBA" id="ARBA00007956"/>
    </source>
</evidence>
<keyword evidence="10 11" id="KW-0472">Membrane</keyword>
<keyword evidence="9" id="KW-0175">Coiled coil</keyword>
<gene>
    <name evidence="14" type="ORF">SAY87_030745</name>
</gene>
<evidence type="ECO:0000256" key="9">
    <source>
        <dbReference type="ARBA" id="ARBA00023054"/>
    </source>
</evidence>
<keyword evidence="15" id="KW-1185">Reference proteome</keyword>
<dbReference type="Proteomes" id="UP001345219">
    <property type="component" value="Chromosome 24"/>
</dbReference>
<comment type="caution">
    <text evidence="14">The sequence shown here is derived from an EMBL/GenBank/DDBJ whole genome shotgun (WGS) entry which is preliminary data.</text>
</comment>
<dbReference type="AlphaFoldDB" id="A0AAN7KTP0"/>
<organism evidence="14 15">
    <name type="scientific">Trapa incisa</name>
    <dbReference type="NCBI Taxonomy" id="236973"/>
    <lineage>
        <taxon>Eukaryota</taxon>
        <taxon>Viridiplantae</taxon>
        <taxon>Streptophyta</taxon>
        <taxon>Embryophyta</taxon>
        <taxon>Tracheophyta</taxon>
        <taxon>Spermatophyta</taxon>
        <taxon>Magnoliopsida</taxon>
        <taxon>eudicotyledons</taxon>
        <taxon>Gunneridae</taxon>
        <taxon>Pentapetalae</taxon>
        <taxon>rosids</taxon>
        <taxon>malvids</taxon>
        <taxon>Myrtales</taxon>
        <taxon>Lythraceae</taxon>
        <taxon>Trapa</taxon>
    </lineage>
</organism>
<keyword evidence="11" id="KW-0931">ER-Golgi transport</keyword>
<evidence type="ECO:0000256" key="12">
    <source>
        <dbReference type="SAM" id="MobiDB-lite"/>
    </source>
</evidence>
<reference evidence="14 15" key="1">
    <citation type="journal article" date="2023" name="Hortic Res">
        <title>Pangenome of water caltrop reveals structural variations and asymmetric subgenome divergence after allopolyploidization.</title>
        <authorList>
            <person name="Zhang X."/>
            <person name="Chen Y."/>
            <person name="Wang L."/>
            <person name="Yuan Y."/>
            <person name="Fang M."/>
            <person name="Shi L."/>
            <person name="Lu R."/>
            <person name="Comes H.P."/>
            <person name="Ma Y."/>
            <person name="Chen Y."/>
            <person name="Huang G."/>
            <person name="Zhou Y."/>
            <person name="Zheng Z."/>
            <person name="Qiu Y."/>
        </authorList>
    </citation>
    <scope>NUCLEOTIDE SEQUENCE [LARGE SCALE GENOMIC DNA]</scope>
    <source>
        <tissue evidence="14">Roots</tissue>
    </source>
</reference>
<evidence type="ECO:0000313" key="15">
    <source>
        <dbReference type="Proteomes" id="UP001345219"/>
    </source>
</evidence>
<keyword evidence="7 11" id="KW-0653">Protein transport</keyword>
<evidence type="ECO:0000256" key="7">
    <source>
        <dbReference type="ARBA" id="ARBA00022927"/>
    </source>
</evidence>
<dbReference type="Pfam" id="PF18035">
    <property type="entry name" value="Bap31_Bap29_C"/>
    <property type="match status" value="1"/>
</dbReference>
<feature type="transmembrane region" description="Helical" evidence="11">
    <location>
        <begin position="84"/>
        <end position="104"/>
    </location>
</feature>
<dbReference type="EMBL" id="JAXIOK010000005">
    <property type="protein sequence ID" value="KAK4770213.1"/>
    <property type="molecule type" value="Genomic_DNA"/>
</dbReference>
<accession>A0AAN7KTP0</accession>
<dbReference type="GO" id="GO:0005789">
    <property type="term" value="C:endoplasmic reticulum membrane"/>
    <property type="evidence" value="ECO:0007669"/>
    <property type="project" value="UniProtKB-SubCell"/>
</dbReference>
<proteinExistence type="inferred from homology"/>
<comment type="subcellular location">
    <subcellularLocation>
        <location evidence="1 11">Endoplasmic reticulum membrane</location>
        <topology evidence="1 11">Multi-pass membrane protein</topology>
    </subcellularLocation>
</comment>
<dbReference type="Gene3D" id="1.20.5.110">
    <property type="match status" value="1"/>
</dbReference>
<feature type="domain" description="Bap31/Bap29 cytoplasmic coiled-coil" evidence="13">
    <location>
        <begin position="168"/>
        <end position="202"/>
    </location>
</feature>
<dbReference type="GO" id="GO:0006888">
    <property type="term" value="P:endoplasmic reticulum to Golgi vesicle-mediated transport"/>
    <property type="evidence" value="ECO:0007669"/>
    <property type="project" value="UniProtKB-UniRule"/>
</dbReference>
<dbReference type="InterPro" id="IPR008417">
    <property type="entry name" value="BAP29/BAP31"/>
</dbReference>
<evidence type="ECO:0000256" key="8">
    <source>
        <dbReference type="ARBA" id="ARBA00022989"/>
    </source>
</evidence>
<evidence type="ECO:0000256" key="6">
    <source>
        <dbReference type="ARBA" id="ARBA00022824"/>
    </source>
</evidence>
<evidence type="ECO:0000259" key="13">
    <source>
        <dbReference type="Pfam" id="PF18035"/>
    </source>
</evidence>
<comment type="similarity">
    <text evidence="2 11">Belongs to the BCAP29/BCAP31 family.</text>
</comment>
<dbReference type="InterPro" id="IPR041672">
    <property type="entry name" value="Bap31/Bap29_C"/>
</dbReference>
<keyword evidence="4 11" id="KW-0812">Transmembrane</keyword>
<evidence type="ECO:0000256" key="5">
    <source>
        <dbReference type="ARBA" id="ARBA00022703"/>
    </source>
</evidence>
<dbReference type="FunFam" id="1.20.5.110:FF:000011">
    <property type="entry name" value="B-cell receptor-associated protein 29"/>
    <property type="match status" value="1"/>
</dbReference>
<sequence>MIQLLFTLIFSEMALILALLFKTPLRKLLIMLLDMLKRGRGPIMVKSVAVTVLVVFLSSLYTTVEIQRRTTDAAAINPTDQVIMGWKMLETSLMGFLLFLALIMDRLHHYIRELRQLRKTMEATKQHNKGTDDRNAVSKEQLKALKEETASLRAKISGLESECGKKEENIKAAEAKAKAMKKQSEGLQIEYDRLLEDNQSLRSQLQSMGQALSSSDGKKDI</sequence>
<evidence type="ECO:0000256" key="3">
    <source>
        <dbReference type="ARBA" id="ARBA00022448"/>
    </source>
</evidence>
<comment type="function">
    <text evidence="11">May play a role in anterograde transport of membrane proteins from the endoplasmic reticulum to the Golgi.</text>
</comment>
<dbReference type="PANTHER" id="PTHR12701">
    <property type="entry name" value="BCR-ASSOCIATED PROTEIN, BAP"/>
    <property type="match status" value="1"/>
</dbReference>
<evidence type="ECO:0000313" key="14">
    <source>
        <dbReference type="EMBL" id="KAK4770213.1"/>
    </source>
</evidence>
<evidence type="ECO:0000256" key="4">
    <source>
        <dbReference type="ARBA" id="ARBA00022692"/>
    </source>
</evidence>
<keyword evidence="6 11" id="KW-0256">Endoplasmic reticulum</keyword>
<protein>
    <recommendedName>
        <fullName evidence="11">Endoplasmic reticulum transmembrane protein</fullName>
    </recommendedName>
</protein>